<evidence type="ECO:0000256" key="9">
    <source>
        <dbReference type="ARBA" id="ARBA00022622"/>
    </source>
</evidence>
<dbReference type="SUPFAM" id="SSF63737">
    <property type="entry name" value="Leukotriene A4 hydrolase N-terminal domain"/>
    <property type="match status" value="1"/>
</dbReference>
<dbReference type="EC" id="3.4.11.2" evidence="5"/>
<keyword evidence="16" id="KW-0735">Signal-anchor</keyword>
<evidence type="ECO:0000256" key="13">
    <source>
        <dbReference type="ARBA" id="ARBA00022729"/>
    </source>
</evidence>
<comment type="cofactor">
    <cofactor evidence="25">
        <name>Zn(2+)</name>
        <dbReference type="ChEBI" id="CHEBI:29105"/>
    </cofactor>
    <text evidence="25">Binds 1 zinc ion per subunit.</text>
</comment>
<dbReference type="Proteomes" id="UP001153636">
    <property type="component" value="Chromosome 6"/>
</dbReference>
<evidence type="ECO:0000259" key="30">
    <source>
        <dbReference type="Pfam" id="PF11838"/>
    </source>
</evidence>
<evidence type="ECO:0000256" key="1">
    <source>
        <dbReference type="ARBA" id="ARBA00000098"/>
    </source>
</evidence>
<evidence type="ECO:0000256" key="28">
    <source>
        <dbReference type="SAM" id="Phobius"/>
    </source>
</evidence>
<dbReference type="GO" id="GO:0005615">
    <property type="term" value="C:extracellular space"/>
    <property type="evidence" value="ECO:0007669"/>
    <property type="project" value="TreeGrafter"/>
</dbReference>
<feature type="domain" description="Aminopeptidase N-like N-terminal" evidence="31">
    <location>
        <begin position="127"/>
        <end position="296"/>
    </location>
</feature>
<dbReference type="InterPro" id="IPR045357">
    <property type="entry name" value="Aminopeptidase_N-like_N"/>
</dbReference>
<evidence type="ECO:0000256" key="11">
    <source>
        <dbReference type="ARBA" id="ARBA00022692"/>
    </source>
</evidence>
<evidence type="ECO:0000256" key="14">
    <source>
        <dbReference type="ARBA" id="ARBA00022801"/>
    </source>
</evidence>
<dbReference type="InterPro" id="IPR050344">
    <property type="entry name" value="Peptidase_M1_aminopeptidases"/>
</dbReference>
<dbReference type="GO" id="GO:0005737">
    <property type="term" value="C:cytoplasm"/>
    <property type="evidence" value="ECO:0007669"/>
    <property type="project" value="TreeGrafter"/>
</dbReference>
<feature type="binding site" evidence="25">
    <location>
        <position position="444"/>
    </location>
    <ligand>
        <name>Zn(2+)</name>
        <dbReference type="ChEBI" id="CHEBI:29105"/>
        <note>catalytic</note>
    </ligand>
</feature>
<feature type="active site" description="Proton acceptor" evidence="24">
    <location>
        <position position="445"/>
    </location>
</feature>
<keyword evidence="20" id="KW-1015">Disulfide bond</keyword>
<feature type="compositionally biased region" description="Polar residues" evidence="27">
    <location>
        <begin position="78"/>
        <end position="97"/>
    </location>
</feature>
<dbReference type="PRINTS" id="PR00756">
    <property type="entry name" value="ALADIPTASE"/>
</dbReference>
<evidence type="ECO:0000256" key="2">
    <source>
        <dbReference type="ARBA" id="ARBA00004606"/>
    </source>
</evidence>
<dbReference type="Pfam" id="PF17900">
    <property type="entry name" value="Peptidase_M1_N"/>
    <property type="match status" value="1"/>
</dbReference>
<evidence type="ECO:0000256" key="19">
    <source>
        <dbReference type="ARBA" id="ARBA00023136"/>
    </source>
</evidence>
<evidence type="ECO:0000256" key="25">
    <source>
        <dbReference type="PIRSR" id="PIRSR634016-3"/>
    </source>
</evidence>
<dbReference type="InterPro" id="IPR027268">
    <property type="entry name" value="Peptidase_M4/M1_CTD_sf"/>
</dbReference>
<dbReference type="AlphaFoldDB" id="A0A9P0GJL7"/>
<keyword evidence="8" id="KW-1003">Cell membrane</keyword>
<evidence type="ECO:0000256" key="23">
    <source>
        <dbReference type="ARBA" id="ARBA00042613"/>
    </source>
</evidence>
<keyword evidence="10" id="KW-0645">Protease</keyword>
<evidence type="ECO:0000313" key="32">
    <source>
        <dbReference type="EMBL" id="CAH1112131.1"/>
    </source>
</evidence>
<gene>
    <name evidence="32" type="ORF">PSYICH_LOCUS12942</name>
</gene>
<feature type="site" description="Transition state stabilizer" evidence="26">
    <location>
        <position position="530"/>
    </location>
</feature>
<dbReference type="GO" id="GO:0070006">
    <property type="term" value="F:metalloaminopeptidase activity"/>
    <property type="evidence" value="ECO:0007669"/>
    <property type="project" value="TreeGrafter"/>
</dbReference>
<dbReference type="Gene3D" id="2.60.40.1910">
    <property type="match status" value="1"/>
</dbReference>
<keyword evidence="17 28" id="KW-1133">Transmembrane helix</keyword>
<evidence type="ECO:0000313" key="33">
    <source>
        <dbReference type="Proteomes" id="UP001153636"/>
    </source>
</evidence>
<dbReference type="InterPro" id="IPR014782">
    <property type="entry name" value="Peptidase_M1_dom"/>
</dbReference>
<feature type="domain" description="ERAP1-like C-terminal" evidence="30">
    <location>
        <begin position="678"/>
        <end position="995"/>
    </location>
</feature>
<feature type="binding site" evidence="25">
    <location>
        <position position="448"/>
    </location>
    <ligand>
        <name>Zn(2+)</name>
        <dbReference type="ChEBI" id="CHEBI:29105"/>
        <note>catalytic</note>
    </ligand>
</feature>
<evidence type="ECO:0000259" key="29">
    <source>
        <dbReference type="Pfam" id="PF01433"/>
    </source>
</evidence>
<keyword evidence="7" id="KW-0031">Aminopeptidase</keyword>
<dbReference type="Gene3D" id="2.60.40.1730">
    <property type="entry name" value="tricorn interacting facor f3 domain"/>
    <property type="match status" value="1"/>
</dbReference>
<keyword evidence="18" id="KW-0482">Metalloprotease</keyword>
<dbReference type="InterPro" id="IPR034016">
    <property type="entry name" value="M1_APN-typ"/>
</dbReference>
<evidence type="ECO:0000256" key="7">
    <source>
        <dbReference type="ARBA" id="ARBA00022438"/>
    </source>
</evidence>
<keyword evidence="19 28" id="KW-0472">Membrane</keyword>
<name>A0A9P0GJL7_9CUCU</name>
<evidence type="ECO:0000256" key="8">
    <source>
        <dbReference type="ARBA" id="ARBA00022475"/>
    </source>
</evidence>
<feature type="region of interest" description="Disordered" evidence="27">
    <location>
        <begin position="74"/>
        <end position="121"/>
    </location>
</feature>
<evidence type="ECO:0000256" key="27">
    <source>
        <dbReference type="SAM" id="MobiDB-lite"/>
    </source>
</evidence>
<dbReference type="GO" id="GO:0042277">
    <property type="term" value="F:peptide binding"/>
    <property type="evidence" value="ECO:0007669"/>
    <property type="project" value="TreeGrafter"/>
</dbReference>
<dbReference type="Pfam" id="PF01433">
    <property type="entry name" value="Peptidase_M1"/>
    <property type="match status" value="1"/>
</dbReference>
<dbReference type="Gene3D" id="1.10.390.10">
    <property type="entry name" value="Neutral Protease Domain 2"/>
    <property type="match status" value="1"/>
</dbReference>
<keyword evidence="22" id="KW-0449">Lipoprotein</keyword>
<dbReference type="CDD" id="cd09601">
    <property type="entry name" value="M1_APN-Q_like"/>
    <property type="match status" value="1"/>
</dbReference>
<dbReference type="InterPro" id="IPR042097">
    <property type="entry name" value="Aminopeptidase_N-like_N_sf"/>
</dbReference>
<dbReference type="FunFam" id="2.60.40.1910:FF:000008">
    <property type="entry name" value="Aminopeptidase"/>
    <property type="match status" value="1"/>
</dbReference>
<reference evidence="32" key="1">
    <citation type="submission" date="2022-01" db="EMBL/GenBank/DDBJ databases">
        <authorList>
            <person name="King R."/>
        </authorList>
    </citation>
    <scope>NUCLEOTIDE SEQUENCE</scope>
</reference>
<dbReference type="GO" id="GO:0016285">
    <property type="term" value="F:alanyl aminopeptidase activity"/>
    <property type="evidence" value="ECO:0007669"/>
    <property type="project" value="UniProtKB-EC"/>
</dbReference>
<evidence type="ECO:0000256" key="5">
    <source>
        <dbReference type="ARBA" id="ARBA00012564"/>
    </source>
</evidence>
<proteinExistence type="inferred from homology"/>
<dbReference type="GO" id="GO:0043171">
    <property type="term" value="P:peptide catabolic process"/>
    <property type="evidence" value="ECO:0007669"/>
    <property type="project" value="TreeGrafter"/>
</dbReference>
<evidence type="ECO:0000256" key="21">
    <source>
        <dbReference type="ARBA" id="ARBA00023180"/>
    </source>
</evidence>
<keyword evidence="14" id="KW-0378">Hydrolase</keyword>
<evidence type="ECO:0000256" key="18">
    <source>
        <dbReference type="ARBA" id="ARBA00023049"/>
    </source>
</evidence>
<organism evidence="32 33">
    <name type="scientific">Psylliodes chrysocephalus</name>
    <dbReference type="NCBI Taxonomy" id="3402493"/>
    <lineage>
        <taxon>Eukaryota</taxon>
        <taxon>Metazoa</taxon>
        <taxon>Ecdysozoa</taxon>
        <taxon>Arthropoda</taxon>
        <taxon>Hexapoda</taxon>
        <taxon>Insecta</taxon>
        <taxon>Pterygota</taxon>
        <taxon>Neoptera</taxon>
        <taxon>Endopterygota</taxon>
        <taxon>Coleoptera</taxon>
        <taxon>Polyphaga</taxon>
        <taxon>Cucujiformia</taxon>
        <taxon>Chrysomeloidea</taxon>
        <taxon>Chrysomelidae</taxon>
        <taxon>Galerucinae</taxon>
        <taxon>Alticini</taxon>
        <taxon>Psylliodes</taxon>
    </lineage>
</organism>
<evidence type="ECO:0000256" key="16">
    <source>
        <dbReference type="ARBA" id="ARBA00022968"/>
    </source>
</evidence>
<dbReference type="PANTHER" id="PTHR11533:SF294">
    <property type="entry name" value="THYROTROPIN-RELEASING HORMONE-DEGRADING ECTOENZYME"/>
    <property type="match status" value="1"/>
</dbReference>
<evidence type="ECO:0000256" key="10">
    <source>
        <dbReference type="ARBA" id="ARBA00022670"/>
    </source>
</evidence>
<keyword evidence="13" id="KW-0732">Signal</keyword>
<evidence type="ECO:0000256" key="17">
    <source>
        <dbReference type="ARBA" id="ARBA00022989"/>
    </source>
</evidence>
<protein>
    <recommendedName>
        <fullName evidence="6">Aminopeptidase N</fullName>
        <ecNumber evidence="5">3.4.11.2</ecNumber>
    </recommendedName>
    <alternativeName>
        <fullName evidence="23">Microsomal aminopeptidase</fullName>
    </alternativeName>
</protein>
<sequence length="1042" mass="120287">MVGYYNQGVPASADLENNSNQKKYTVNQTNKKGLVISKPLCALMAIGAFLLALLVGLIVFFLVPRYCNGEKPPEALTHTHQSHTNSQLSNSANTNMANDGEETKADDGEETNADDGVDERLPRSLEPEHYKIRILPDLQNITTNGTVTISLKAVQNTNEIIFHLHDIEILEDSVSVKSTKSDSSPLKISSQEYLPGDKYKISLKDSLQANEKYELHLEFTGVLNQQLQGFYRGSYNDAKGRERIFASTQFSPVDARKAFPCFDEPSFKAKFEIILGRPSHMSTLSNMPLLKSTPFTKITERVKRSSKSRKNKRNNTDDNAISDLWYWDEYPETPIMSTYLVAFMVHDFKNNSGTDPLMKFWAREELVSQTKYASEIVPKLLHFFEKYFDINFPLKKIDLVAVPNFGFSGMENWGLITFRESSLLYDPNSSTKNDKRGAAGTIAHEIAHQWFGNLVTPKFWNDLWLKEGFSDYMKFLGLNHAEPKWNAMEEFIFTTAAAMAADSLETSRKLSFDETKNSPQIRQLFDSITYSKGAVIVRMMNKFLGEKTFKEGLIRYLKKYQYSNADRKDLFAILTEEAQKNEILKPDESVTTIMNSWTDKAGYPVINAIANYEQQKLTISQKRFYFKEKDEKSSWWVPLSFTTNATDNKPNFTNTIPKFWLRGEYEIEEEVNLTNYDWYLLNMEQTGYFIVNYDDRNWEKLTENIMNFPPLIRAQLIGDSMDLARANLLDYDIPLTLIANMAIQDAEIMYIPTSVAFSKLKFLRNKLFDTPAFGLFEEFQKNIFQDTYKKVTLDVFPNEDYVSTKIRTTVLEWSCFNPDSRCTHRAKMSFREWITRGTNIDPNLRSIVYCTAIREGSETEWDFAYRKYLETSSVAEKNTLIDALGCTRQRWLLSRYLENVLSSSMKIEDAARLFGSVVRNEVGTQIAFDFLREKWNEIIERNGDGFNIVSKMVKSLGDHLTTKFQLLELIRFHDDIKSNLTSAAGAFKEAIENVKQTVEWKEKLSPKVEQWLQNNRDLRSRIREKQRMERYQQMNHIPARGA</sequence>
<accession>A0A9P0GJL7</accession>
<dbReference type="EMBL" id="OV651818">
    <property type="protein sequence ID" value="CAH1112131.1"/>
    <property type="molecule type" value="Genomic_DNA"/>
</dbReference>
<dbReference type="GO" id="GO:0008270">
    <property type="term" value="F:zinc ion binding"/>
    <property type="evidence" value="ECO:0007669"/>
    <property type="project" value="InterPro"/>
</dbReference>
<feature type="binding site" evidence="25">
    <location>
        <position position="467"/>
    </location>
    <ligand>
        <name>Zn(2+)</name>
        <dbReference type="ChEBI" id="CHEBI:29105"/>
        <note>catalytic</note>
    </ligand>
</feature>
<keyword evidence="9" id="KW-0336">GPI-anchor</keyword>
<comment type="subcellular location">
    <subcellularLocation>
        <location evidence="3">Cell membrane</location>
        <topology evidence="3">Lipid-anchor</topology>
        <topology evidence="3">GPI-anchor</topology>
    </subcellularLocation>
    <subcellularLocation>
        <location evidence="2">Membrane</location>
        <topology evidence="2">Single-pass type II membrane protein</topology>
    </subcellularLocation>
</comment>
<evidence type="ECO:0000256" key="3">
    <source>
        <dbReference type="ARBA" id="ARBA00004609"/>
    </source>
</evidence>
<evidence type="ECO:0000256" key="6">
    <source>
        <dbReference type="ARBA" id="ARBA00015611"/>
    </source>
</evidence>
<dbReference type="GO" id="GO:0098552">
    <property type="term" value="C:side of membrane"/>
    <property type="evidence" value="ECO:0007669"/>
    <property type="project" value="UniProtKB-KW"/>
</dbReference>
<dbReference type="GO" id="GO:0006508">
    <property type="term" value="P:proteolysis"/>
    <property type="evidence" value="ECO:0007669"/>
    <property type="project" value="UniProtKB-KW"/>
</dbReference>
<feature type="domain" description="Peptidase M1 membrane alanine aminopeptidase" evidence="29">
    <location>
        <begin position="372"/>
        <end position="597"/>
    </location>
</feature>
<keyword evidence="15 25" id="KW-0862">Zinc</keyword>
<evidence type="ECO:0000256" key="15">
    <source>
        <dbReference type="ARBA" id="ARBA00022833"/>
    </source>
</evidence>
<keyword evidence="11 28" id="KW-0812">Transmembrane</keyword>
<evidence type="ECO:0000259" key="31">
    <source>
        <dbReference type="Pfam" id="PF17900"/>
    </source>
</evidence>
<evidence type="ECO:0000256" key="4">
    <source>
        <dbReference type="ARBA" id="ARBA00010136"/>
    </source>
</evidence>
<evidence type="ECO:0000256" key="26">
    <source>
        <dbReference type="PIRSR" id="PIRSR634016-4"/>
    </source>
</evidence>
<dbReference type="Pfam" id="PF11838">
    <property type="entry name" value="ERAP1_C"/>
    <property type="match status" value="1"/>
</dbReference>
<evidence type="ECO:0000256" key="12">
    <source>
        <dbReference type="ARBA" id="ARBA00022723"/>
    </source>
</evidence>
<keyword evidence="33" id="KW-1185">Reference proteome</keyword>
<evidence type="ECO:0000256" key="24">
    <source>
        <dbReference type="PIRSR" id="PIRSR634016-1"/>
    </source>
</evidence>
<keyword evidence="21" id="KW-0325">Glycoprotein</keyword>
<dbReference type="InterPro" id="IPR001930">
    <property type="entry name" value="Peptidase_M1"/>
</dbReference>
<dbReference type="FunFam" id="2.60.40.1730:FF:000001">
    <property type="entry name" value="Leucyl-cystinyl aminopeptidase"/>
    <property type="match status" value="1"/>
</dbReference>
<feature type="compositionally biased region" description="Acidic residues" evidence="27">
    <location>
        <begin position="107"/>
        <end position="117"/>
    </location>
</feature>
<dbReference type="OrthoDB" id="510539at2759"/>
<dbReference type="PANTHER" id="PTHR11533">
    <property type="entry name" value="PROTEASE M1 ZINC METALLOPROTEASE"/>
    <property type="match status" value="1"/>
</dbReference>
<dbReference type="Gene3D" id="1.25.50.20">
    <property type="match status" value="1"/>
</dbReference>
<comment type="similarity">
    <text evidence="4">Belongs to the peptidase M1 family.</text>
</comment>
<comment type="catalytic activity">
    <reaction evidence="1">
        <text>Release of an N-terminal amino acid, Xaa-|-Yaa- from a peptide, amide or arylamide. Xaa is preferably Ala, but may be most amino acids including Pro (slow action). When a terminal hydrophobic residue is followed by a prolyl residue, the two may be released as an intact Xaa-Pro dipeptide.</text>
        <dbReference type="EC" id="3.4.11.2"/>
    </reaction>
</comment>
<dbReference type="FunFam" id="1.10.390.10:FF:000013">
    <property type="entry name" value="Aminopeptidase N"/>
    <property type="match status" value="1"/>
</dbReference>
<feature type="transmembrane region" description="Helical" evidence="28">
    <location>
        <begin position="40"/>
        <end position="63"/>
    </location>
</feature>
<dbReference type="FunFam" id="1.25.50.20:FF:000001">
    <property type="entry name" value="Aminopeptidase"/>
    <property type="match status" value="1"/>
</dbReference>
<keyword evidence="12 25" id="KW-0479">Metal-binding</keyword>
<evidence type="ECO:0000256" key="22">
    <source>
        <dbReference type="ARBA" id="ARBA00023288"/>
    </source>
</evidence>
<dbReference type="InterPro" id="IPR024571">
    <property type="entry name" value="ERAP1-like_C_dom"/>
</dbReference>
<dbReference type="GO" id="GO:0005886">
    <property type="term" value="C:plasma membrane"/>
    <property type="evidence" value="ECO:0007669"/>
    <property type="project" value="UniProtKB-SubCell"/>
</dbReference>
<evidence type="ECO:0000256" key="20">
    <source>
        <dbReference type="ARBA" id="ARBA00023157"/>
    </source>
</evidence>
<dbReference type="SUPFAM" id="SSF55486">
    <property type="entry name" value="Metalloproteases ('zincins'), catalytic domain"/>
    <property type="match status" value="1"/>
</dbReference>